<dbReference type="InterPro" id="IPR007312">
    <property type="entry name" value="Phosphoesterase"/>
</dbReference>
<dbReference type="Proteomes" id="UP000722989">
    <property type="component" value="Unassembled WGS sequence"/>
</dbReference>
<dbReference type="EMBL" id="JAATVY010000020">
    <property type="protein sequence ID" value="NJC72681.1"/>
    <property type="molecule type" value="Genomic_DNA"/>
</dbReference>
<dbReference type="CDD" id="cd16013">
    <property type="entry name" value="AcpA"/>
    <property type="match status" value="1"/>
</dbReference>
<feature type="chain" id="PRO_5046482420" evidence="3">
    <location>
        <begin position="45"/>
        <end position="543"/>
    </location>
</feature>
<evidence type="ECO:0000256" key="1">
    <source>
        <dbReference type="ARBA" id="ARBA00022801"/>
    </source>
</evidence>
<evidence type="ECO:0000313" key="4">
    <source>
        <dbReference type="EMBL" id="NJC72681.1"/>
    </source>
</evidence>
<sequence>MDRHVPPTHGSRLARLRPRTRRTAGLAAVAAAGLALAAAAPGFAAGDDHPKGATATPIQHLVVIFQENVSFDHYFGTYPTAANTDGTRFVAKPGTPTVNGLTGPLLTANPNTANPQRIPSTTPLTCDQDHGYTAEQKAFDGGLMDAFIQNTDVESCAAPDKSLPGLVMDYYDGNTVTAMWNYAQNYAMSDNSFDTVLGPSTPGALNLISGQTHGGYAVTPAGAKTTDSYAVVSPDANGVGTVINDPDPAFDDCSSTKHNRVVMQGRNVGDLLNAKNVTWGWFQGGFRPTSTVNGTAVCGSQHANVGGAMQTDYNPHHEPFQYYQSTSNPHHLPPSSVAAIGHTDRANHQYDLADFDAALAHGNLPAVSFLKAANYQDGHAGYSDPIDEQHFVVNMINALQKSKDWKSTAVVIAYDDSDGWYDHVMPPIVNASNTSLDALNGAGKCGSANRAPLGGYANRCGYGPRLPLLVVSPYAKSNFVDHTTTDQTSILRFIEDNWSTGRIGDYSFDALAGPLTNMFDFGHRNDRKLLLDPTSGAPLHGDH</sequence>
<reference evidence="4 5" key="1">
    <citation type="submission" date="2020-03" db="EMBL/GenBank/DDBJ databases">
        <title>WGS of the type strain of Planosporangium spp.</title>
        <authorList>
            <person name="Thawai C."/>
        </authorList>
    </citation>
    <scope>NUCLEOTIDE SEQUENCE [LARGE SCALE GENOMIC DNA]</scope>
    <source>
        <strain evidence="4 5">TBRC 5610</strain>
    </source>
</reference>
<evidence type="ECO:0000256" key="2">
    <source>
        <dbReference type="ARBA" id="ARBA00023026"/>
    </source>
</evidence>
<dbReference type="Gene3D" id="3.40.720.10">
    <property type="entry name" value="Alkaline Phosphatase, subunit A"/>
    <property type="match status" value="2"/>
</dbReference>
<keyword evidence="3" id="KW-0732">Signal</keyword>
<keyword evidence="1" id="KW-0378">Hydrolase</keyword>
<dbReference type="Pfam" id="PF04185">
    <property type="entry name" value="Phosphoesterase"/>
    <property type="match status" value="1"/>
</dbReference>
<accession>A0ABX0Y2U1</accession>
<gene>
    <name evidence="4" type="ORF">HC031_23605</name>
</gene>
<dbReference type="InterPro" id="IPR017850">
    <property type="entry name" value="Alkaline_phosphatase_core_sf"/>
</dbReference>
<feature type="signal peptide" evidence="3">
    <location>
        <begin position="1"/>
        <end position="44"/>
    </location>
</feature>
<keyword evidence="2" id="KW-0843">Virulence</keyword>
<comment type="caution">
    <text evidence="4">The sequence shown here is derived from an EMBL/GenBank/DDBJ whole genome shotgun (WGS) entry which is preliminary data.</text>
</comment>
<keyword evidence="5" id="KW-1185">Reference proteome</keyword>
<dbReference type="PANTHER" id="PTHR31956:SF1">
    <property type="entry name" value="NON-SPECIFIC PHOSPHOLIPASE C1"/>
    <property type="match status" value="1"/>
</dbReference>
<organism evidence="4 5">
    <name type="scientific">Planosporangium thailandense</name>
    <dbReference type="NCBI Taxonomy" id="765197"/>
    <lineage>
        <taxon>Bacteria</taxon>
        <taxon>Bacillati</taxon>
        <taxon>Actinomycetota</taxon>
        <taxon>Actinomycetes</taxon>
        <taxon>Micromonosporales</taxon>
        <taxon>Micromonosporaceae</taxon>
        <taxon>Planosporangium</taxon>
    </lineage>
</organism>
<evidence type="ECO:0000256" key="3">
    <source>
        <dbReference type="SAM" id="SignalP"/>
    </source>
</evidence>
<evidence type="ECO:0000313" key="5">
    <source>
        <dbReference type="Proteomes" id="UP000722989"/>
    </source>
</evidence>
<protein>
    <submittedName>
        <fullName evidence="4">Alkaline phosphatase family protein</fullName>
    </submittedName>
</protein>
<dbReference type="RefSeq" id="WP_167927585.1">
    <property type="nucleotide sequence ID" value="NZ_JAATVY010000020.1"/>
</dbReference>
<name>A0ABX0Y2U1_9ACTN</name>
<proteinExistence type="predicted"/>
<dbReference type="PANTHER" id="PTHR31956">
    <property type="entry name" value="NON-SPECIFIC PHOSPHOLIPASE C4-RELATED"/>
    <property type="match status" value="1"/>
</dbReference>